<evidence type="ECO:0000259" key="3">
    <source>
        <dbReference type="Pfam" id="PF02953"/>
    </source>
</evidence>
<evidence type="ECO:0000313" key="6">
    <source>
        <dbReference type="RefSeq" id="XP_025411005.1"/>
    </source>
</evidence>
<protein>
    <recommendedName>
        <fullName evidence="1">Mitochondrial import inner membrane translocase subunit</fullName>
    </recommendedName>
</protein>
<reference evidence="6" key="2">
    <citation type="submission" date="2025-04" db="UniProtKB">
        <authorList>
            <consortium name="RefSeq"/>
        </authorList>
    </citation>
    <scope>IDENTIFICATION</scope>
    <source>
        <tissue evidence="6">Whole body</tissue>
    </source>
</reference>
<keyword evidence="1" id="KW-0472">Membrane</keyword>
<comment type="function">
    <text evidence="1">Mitochondrial intermembrane chaperone that participates in the import and insertion of some multi-pass transmembrane proteins into the mitochondrial inner membrane. Also required for the transfer of beta-barrel precursors from the TOM complex to the sorting and assembly machinery (SAM complex) of the outer membrane. Acts as a chaperone-like protein that protects the hydrophobic precursors from aggregation and guide them through the mitochondrial intermembrane space.</text>
</comment>
<feature type="region of interest" description="Disordered" evidence="2">
    <location>
        <begin position="1"/>
        <end position="23"/>
    </location>
</feature>
<keyword evidence="1" id="KW-0999">Mitochondrion inner membrane</keyword>
<evidence type="ECO:0000256" key="2">
    <source>
        <dbReference type="SAM" id="MobiDB-lite"/>
    </source>
</evidence>
<comment type="subunit">
    <text evidence="1">Heterohexamer.</text>
</comment>
<keyword evidence="5" id="KW-1185">Reference proteome</keyword>
<reference evidence="4" key="1">
    <citation type="submission" date="2018-04" db="EMBL/GenBank/DDBJ databases">
        <title>Transcriptome assembly of Sipha flava.</title>
        <authorList>
            <person name="Scully E.D."/>
            <person name="Geib S.M."/>
            <person name="Palmer N.A."/>
            <person name="Koch K."/>
            <person name="Bradshaw J."/>
            <person name="Heng-Moss T."/>
            <person name="Sarath G."/>
        </authorList>
    </citation>
    <scope>NUCLEOTIDE SEQUENCE</scope>
</reference>
<sequence>MADLFGNNNDNFDLGSSSSGSSADKLKIEEVQKVIMMEQQKAQLNAQIQEISEICWEKCVDKPSAKLGGKTEVCLTNCVKRFFDTSVVIAHRFNQLLQRSNTG</sequence>
<proteinExistence type="inferred from homology"/>
<dbReference type="GO" id="GO:0005743">
    <property type="term" value="C:mitochondrial inner membrane"/>
    <property type="evidence" value="ECO:0007669"/>
    <property type="project" value="UniProtKB-SubCell"/>
</dbReference>
<dbReference type="EMBL" id="GGMS01001521">
    <property type="protein sequence ID" value="MBY70724.1"/>
    <property type="molecule type" value="Transcribed_RNA"/>
</dbReference>
<keyword evidence="1" id="KW-0653">Protein transport</keyword>
<keyword evidence="1" id="KW-0811">Translocation</keyword>
<dbReference type="RefSeq" id="XP_025411005.1">
    <property type="nucleotide sequence ID" value="XM_025555220.1"/>
</dbReference>
<keyword evidence="1" id="KW-0143">Chaperone</keyword>
<dbReference type="AlphaFoldDB" id="A0A2S2PZB3"/>
<name>A0A2S2PZB3_9HEMI</name>
<comment type="domain">
    <text evidence="1">The twin CX3C motif contains 4 conserved Cys residues that form 2 disulfide bonds in the mitochondrial intermembrane space.</text>
</comment>
<comment type="similarity">
    <text evidence="1">Belongs to the small Tim family.</text>
</comment>
<evidence type="ECO:0000313" key="5">
    <source>
        <dbReference type="Proteomes" id="UP000694846"/>
    </source>
</evidence>
<keyword evidence="1" id="KW-0496">Mitochondrion</keyword>
<comment type="subcellular location">
    <subcellularLocation>
        <location evidence="1">Mitochondrion inner membrane</location>
        <topology evidence="1">Peripheral membrane protein</topology>
        <orientation evidence="1">Intermembrane side</orientation>
    </subcellularLocation>
</comment>
<gene>
    <name evidence="4" type="primary">Tim8</name>
    <name evidence="6" type="synonym">LOC112683955</name>
    <name evidence="4" type="ORF">g.1082</name>
</gene>
<evidence type="ECO:0000256" key="1">
    <source>
        <dbReference type="RuleBase" id="RU367043"/>
    </source>
</evidence>
<evidence type="ECO:0000313" key="4">
    <source>
        <dbReference type="EMBL" id="MBY70724.1"/>
    </source>
</evidence>
<dbReference type="Proteomes" id="UP000694846">
    <property type="component" value="Unplaced"/>
</dbReference>
<dbReference type="Pfam" id="PF02953">
    <property type="entry name" value="zf-Tim10_DDP"/>
    <property type="match status" value="1"/>
</dbReference>
<dbReference type="InterPro" id="IPR004217">
    <property type="entry name" value="Tim10-like"/>
</dbReference>
<dbReference type="InterPro" id="IPR035427">
    <property type="entry name" value="Tim10-like_dom_sf"/>
</dbReference>
<dbReference type="GO" id="GO:0015031">
    <property type="term" value="P:protein transport"/>
    <property type="evidence" value="ECO:0007669"/>
    <property type="project" value="UniProtKB-KW"/>
</dbReference>
<dbReference type="SUPFAM" id="SSF144122">
    <property type="entry name" value="Tim10-like"/>
    <property type="match status" value="1"/>
</dbReference>
<accession>A0A2S2PZB3</accession>
<dbReference type="OrthoDB" id="344165at2759"/>
<feature type="domain" description="Tim10-like" evidence="3">
    <location>
        <begin position="34"/>
        <end position="95"/>
    </location>
</feature>
<dbReference type="Gene3D" id="1.10.287.810">
    <property type="entry name" value="Mitochondrial import inner membrane translocase subunit tim13 like domains"/>
    <property type="match status" value="1"/>
</dbReference>
<organism evidence="4">
    <name type="scientific">Sipha flava</name>
    <name type="common">yellow sugarcane aphid</name>
    <dbReference type="NCBI Taxonomy" id="143950"/>
    <lineage>
        <taxon>Eukaryota</taxon>
        <taxon>Metazoa</taxon>
        <taxon>Ecdysozoa</taxon>
        <taxon>Arthropoda</taxon>
        <taxon>Hexapoda</taxon>
        <taxon>Insecta</taxon>
        <taxon>Pterygota</taxon>
        <taxon>Neoptera</taxon>
        <taxon>Paraneoptera</taxon>
        <taxon>Hemiptera</taxon>
        <taxon>Sternorrhyncha</taxon>
        <taxon>Aphidomorpha</taxon>
        <taxon>Aphidoidea</taxon>
        <taxon>Aphididae</taxon>
        <taxon>Sipha</taxon>
    </lineage>
</organism>
<keyword evidence="1" id="KW-0813">Transport</keyword>
<keyword evidence="1" id="KW-1015">Disulfide bond</keyword>